<dbReference type="STRING" id="1117707.VQ7734_04500"/>
<name>A0A1M7Z197_9VIBR</name>
<reference evidence="2" key="1">
    <citation type="submission" date="2016-12" db="EMBL/GenBank/DDBJ databases">
        <authorList>
            <person name="Rodrigo-Torres L."/>
            <person name="Arahal R.D."/>
            <person name="Lucena T."/>
        </authorList>
    </citation>
    <scope>NUCLEOTIDE SEQUENCE [LARGE SCALE GENOMIC DNA]</scope>
</reference>
<proteinExistence type="predicted"/>
<evidence type="ECO:0008006" key="3">
    <source>
        <dbReference type="Google" id="ProtNLM"/>
    </source>
</evidence>
<gene>
    <name evidence="1" type="ORF">VQ7734_04500</name>
</gene>
<dbReference type="OrthoDB" id="9816185at2"/>
<sequence length="358" mass="41484">MIKIEKHLSNNVTDVNSFLDSIAEEMWDDLNPLINPADPSIGHHPNSMIENLSSLIEEVKNNKYKKKIGKEISERQLSFLQYLSTPNKLKSIVTAKPDDFHVFEKEILLHIRPDDLFKKRGTTHSSTDFGKRLLSTIFNYERYRKTESCYNRYIKMKFDSAICPYCNANSVTIVENTNDKGGEFRLLFDLDHFYPKSKYPYLALSFYNHIPSCKTCNTTYKGSKDFKISTHIHPFHRCFDSSYTFELDNGVLSDKTPTSVKLTKNIGVIDNLVKDLELEVRYKQQLSIARIPYLTRTLYKNRHLLKPEFVGTSSHSNLVELLDAYGLVLDDSSIMSTQYGKLQRDVTKMFDVQKTILR</sequence>
<evidence type="ECO:0000313" key="2">
    <source>
        <dbReference type="Proteomes" id="UP000184600"/>
    </source>
</evidence>
<protein>
    <recommendedName>
        <fullName evidence="3">HNH nuclease domain-containing protein</fullName>
    </recommendedName>
</protein>
<dbReference type="Proteomes" id="UP000184600">
    <property type="component" value="Unassembled WGS sequence"/>
</dbReference>
<dbReference type="RefSeq" id="WP_073586177.1">
    <property type="nucleotide sequence ID" value="NZ_AP024898.1"/>
</dbReference>
<dbReference type="AlphaFoldDB" id="A0A1M7Z197"/>
<dbReference type="EMBL" id="FRFG01000077">
    <property type="protein sequence ID" value="SHO58728.1"/>
    <property type="molecule type" value="Genomic_DNA"/>
</dbReference>
<evidence type="ECO:0000313" key="1">
    <source>
        <dbReference type="EMBL" id="SHO58728.1"/>
    </source>
</evidence>
<organism evidence="1 2">
    <name type="scientific">Vibrio quintilis</name>
    <dbReference type="NCBI Taxonomy" id="1117707"/>
    <lineage>
        <taxon>Bacteria</taxon>
        <taxon>Pseudomonadati</taxon>
        <taxon>Pseudomonadota</taxon>
        <taxon>Gammaproteobacteria</taxon>
        <taxon>Vibrionales</taxon>
        <taxon>Vibrionaceae</taxon>
        <taxon>Vibrio</taxon>
    </lineage>
</organism>
<accession>A0A1M7Z197</accession>
<keyword evidence="2" id="KW-1185">Reference proteome</keyword>
<dbReference type="Gene3D" id="1.10.30.50">
    <property type="match status" value="1"/>
</dbReference>